<dbReference type="PROSITE" id="PS51257">
    <property type="entry name" value="PROKAR_LIPOPROTEIN"/>
    <property type="match status" value="1"/>
</dbReference>
<organism evidence="1 2">
    <name type="scientific">Arthrobacter globiformis</name>
    <dbReference type="NCBI Taxonomy" id="1665"/>
    <lineage>
        <taxon>Bacteria</taxon>
        <taxon>Bacillati</taxon>
        <taxon>Actinomycetota</taxon>
        <taxon>Actinomycetes</taxon>
        <taxon>Micrococcales</taxon>
        <taxon>Micrococcaceae</taxon>
        <taxon>Arthrobacter</taxon>
    </lineage>
</organism>
<evidence type="ECO:0000313" key="1">
    <source>
        <dbReference type="EMBL" id="RAM37207.1"/>
    </source>
</evidence>
<proteinExistence type="predicted"/>
<reference evidence="1 2" key="1">
    <citation type="submission" date="2018-04" db="EMBL/GenBank/DDBJ databases">
        <title>Bacteria isolated from cave deposits of Manipur.</title>
        <authorList>
            <person name="Sahoo D."/>
            <person name="Sarangthem I."/>
            <person name="Nandeibam J."/>
        </authorList>
    </citation>
    <scope>NUCLEOTIDE SEQUENCE [LARGE SCALE GENOMIC DNA]</scope>
    <source>
        <strain evidence="2">mrc11</strain>
    </source>
</reference>
<gene>
    <name evidence="1" type="ORF">DBZ45_11485</name>
</gene>
<protein>
    <recommendedName>
        <fullName evidence="3">Lipoprotein</fullName>
    </recommendedName>
</protein>
<dbReference type="OrthoDB" id="4953191at2"/>
<dbReference type="Proteomes" id="UP000249166">
    <property type="component" value="Unassembled WGS sequence"/>
</dbReference>
<sequence length="113" mass="12201">MSRGKPIALSLLFFSLLLAGVLACVRLWNVHQQTSYWVLSPKEVPSKVQFADREYNCGPDAKPAEHDMTGLTSQARTAGGAEIFAQSPSAEAKVFIIVRTDQGTFGCDLMGGP</sequence>
<evidence type="ECO:0008006" key="3">
    <source>
        <dbReference type="Google" id="ProtNLM"/>
    </source>
</evidence>
<dbReference type="EMBL" id="QLNP01000076">
    <property type="protein sequence ID" value="RAM37207.1"/>
    <property type="molecule type" value="Genomic_DNA"/>
</dbReference>
<dbReference type="AlphaFoldDB" id="A0A328HF95"/>
<accession>A0A328HF95</accession>
<comment type="caution">
    <text evidence="1">The sequence shown here is derived from an EMBL/GenBank/DDBJ whole genome shotgun (WGS) entry which is preliminary data.</text>
</comment>
<evidence type="ECO:0000313" key="2">
    <source>
        <dbReference type="Proteomes" id="UP000249166"/>
    </source>
</evidence>
<name>A0A328HF95_ARTGO</name>